<evidence type="ECO:0000313" key="3">
    <source>
        <dbReference type="Proteomes" id="UP001153269"/>
    </source>
</evidence>
<evidence type="ECO:0000313" key="2">
    <source>
        <dbReference type="EMBL" id="CAB1420162.1"/>
    </source>
</evidence>
<proteinExistence type="predicted"/>
<dbReference type="AlphaFoldDB" id="A0A9N7TWT8"/>
<name>A0A9N7TWT8_PLEPL</name>
<dbReference type="EMBL" id="CADEAL010000439">
    <property type="protein sequence ID" value="CAB1420162.1"/>
    <property type="molecule type" value="Genomic_DNA"/>
</dbReference>
<feature type="region of interest" description="Disordered" evidence="1">
    <location>
        <begin position="43"/>
        <end position="71"/>
    </location>
</feature>
<evidence type="ECO:0000256" key="1">
    <source>
        <dbReference type="SAM" id="MobiDB-lite"/>
    </source>
</evidence>
<gene>
    <name evidence="2" type="ORF">PLEPLA_LOCUS8037</name>
</gene>
<feature type="compositionally biased region" description="Basic and acidic residues" evidence="1">
    <location>
        <begin position="110"/>
        <end position="119"/>
    </location>
</feature>
<reference evidence="2" key="1">
    <citation type="submission" date="2020-03" db="EMBL/GenBank/DDBJ databases">
        <authorList>
            <person name="Weist P."/>
        </authorList>
    </citation>
    <scope>NUCLEOTIDE SEQUENCE</scope>
</reference>
<protein>
    <submittedName>
        <fullName evidence="2">Uncharacterized protein</fullName>
    </submittedName>
</protein>
<feature type="compositionally biased region" description="Acidic residues" evidence="1">
    <location>
        <begin position="47"/>
        <end position="58"/>
    </location>
</feature>
<comment type="caution">
    <text evidence="2">The sequence shown here is derived from an EMBL/GenBank/DDBJ whole genome shotgun (WGS) entry which is preliminary data.</text>
</comment>
<keyword evidence="3" id="KW-1185">Reference proteome</keyword>
<feature type="region of interest" description="Disordered" evidence="1">
    <location>
        <begin position="110"/>
        <end position="138"/>
    </location>
</feature>
<accession>A0A9N7TWT8</accession>
<organism evidence="2 3">
    <name type="scientific">Pleuronectes platessa</name>
    <name type="common">European plaice</name>
    <dbReference type="NCBI Taxonomy" id="8262"/>
    <lineage>
        <taxon>Eukaryota</taxon>
        <taxon>Metazoa</taxon>
        <taxon>Chordata</taxon>
        <taxon>Craniata</taxon>
        <taxon>Vertebrata</taxon>
        <taxon>Euteleostomi</taxon>
        <taxon>Actinopterygii</taxon>
        <taxon>Neopterygii</taxon>
        <taxon>Teleostei</taxon>
        <taxon>Neoteleostei</taxon>
        <taxon>Acanthomorphata</taxon>
        <taxon>Carangaria</taxon>
        <taxon>Pleuronectiformes</taxon>
        <taxon>Pleuronectoidei</taxon>
        <taxon>Pleuronectidae</taxon>
        <taxon>Pleuronectes</taxon>
    </lineage>
</organism>
<dbReference type="Proteomes" id="UP001153269">
    <property type="component" value="Unassembled WGS sequence"/>
</dbReference>
<sequence>MFSILSLRPCLTPPNEIRESPVAPPPHSAAPVYVVAPFCSRGRLQDTDVDEDEEDDEEGRGGRQEWSAPLEPHIKLQVMSMKVSGVPELRRHLVVTSVQRLETRVHLQEVKELESERPDSSALESVSSPLGSEETLKT</sequence>